<reference evidence="2" key="1">
    <citation type="submission" date="2014-09" db="EMBL/GenBank/DDBJ databases">
        <authorList>
            <person name="Magalhaes I.L.F."/>
            <person name="Oliveira U."/>
            <person name="Santos F.R."/>
            <person name="Vidigal T.H.D.A."/>
            <person name="Brescovit A.D."/>
            <person name="Santos A.J."/>
        </authorList>
    </citation>
    <scope>NUCLEOTIDE SEQUENCE</scope>
    <source>
        <tissue evidence="2">Shoot tissue taken approximately 20 cm above the soil surface</tissue>
    </source>
</reference>
<evidence type="ECO:0000256" key="1">
    <source>
        <dbReference type="SAM" id="MobiDB-lite"/>
    </source>
</evidence>
<accession>A0A0A8YEV5</accession>
<dbReference type="EMBL" id="GBRH01273722">
    <property type="protein sequence ID" value="JAD24173.1"/>
    <property type="molecule type" value="Transcribed_RNA"/>
</dbReference>
<sequence>MAWGQAENGRKQAGMRATDGRRLEMRAGDDDRARMGMRG</sequence>
<dbReference type="AlphaFoldDB" id="A0A0A8YEV5"/>
<proteinExistence type="predicted"/>
<organism evidence="2">
    <name type="scientific">Arundo donax</name>
    <name type="common">Giant reed</name>
    <name type="synonym">Donax arundinaceus</name>
    <dbReference type="NCBI Taxonomy" id="35708"/>
    <lineage>
        <taxon>Eukaryota</taxon>
        <taxon>Viridiplantae</taxon>
        <taxon>Streptophyta</taxon>
        <taxon>Embryophyta</taxon>
        <taxon>Tracheophyta</taxon>
        <taxon>Spermatophyta</taxon>
        <taxon>Magnoliopsida</taxon>
        <taxon>Liliopsida</taxon>
        <taxon>Poales</taxon>
        <taxon>Poaceae</taxon>
        <taxon>PACMAD clade</taxon>
        <taxon>Arundinoideae</taxon>
        <taxon>Arundineae</taxon>
        <taxon>Arundo</taxon>
    </lineage>
</organism>
<evidence type="ECO:0000313" key="2">
    <source>
        <dbReference type="EMBL" id="JAD24173.1"/>
    </source>
</evidence>
<name>A0A0A8YEV5_ARUDO</name>
<protein>
    <submittedName>
        <fullName evidence="2">Uncharacterized protein</fullName>
    </submittedName>
</protein>
<feature type="compositionally biased region" description="Basic and acidic residues" evidence="1">
    <location>
        <begin position="18"/>
        <end position="39"/>
    </location>
</feature>
<reference evidence="2" key="2">
    <citation type="journal article" date="2015" name="Data Brief">
        <title>Shoot transcriptome of the giant reed, Arundo donax.</title>
        <authorList>
            <person name="Barrero R.A."/>
            <person name="Guerrero F.D."/>
            <person name="Moolhuijzen P."/>
            <person name="Goolsby J.A."/>
            <person name="Tidwell J."/>
            <person name="Bellgard S.E."/>
            <person name="Bellgard M.I."/>
        </authorList>
    </citation>
    <scope>NUCLEOTIDE SEQUENCE</scope>
    <source>
        <tissue evidence="2">Shoot tissue taken approximately 20 cm above the soil surface</tissue>
    </source>
</reference>
<feature type="region of interest" description="Disordered" evidence="1">
    <location>
        <begin position="1"/>
        <end position="39"/>
    </location>
</feature>